<evidence type="ECO:0000313" key="2">
    <source>
        <dbReference type="EMBL" id="MBA4861504.1"/>
    </source>
</evidence>
<sequence>MTRYDRRMFALMNRREAEALYATAGRRRLVVAVHIALTAASIAAWLGTVVGEGRWAVYVLPALLLPWCVATGLINAATRGLLELRGRALDERQLAEKQRVVARAHRLTTWVLLTAAAAVGALTLSGGTGIEALAFPLLFAVFVVHWIAPLWVAGLTAADGPMHDEAVADEHGDGSETVG</sequence>
<feature type="transmembrane region" description="Helical" evidence="1">
    <location>
        <begin position="133"/>
        <end position="153"/>
    </location>
</feature>
<gene>
    <name evidence="2" type="ORF">H1V43_08895</name>
</gene>
<dbReference type="Proteomes" id="UP000586976">
    <property type="component" value="Unassembled WGS sequence"/>
</dbReference>
<feature type="transmembrane region" description="Helical" evidence="1">
    <location>
        <begin position="107"/>
        <end position="127"/>
    </location>
</feature>
<evidence type="ECO:0000256" key="1">
    <source>
        <dbReference type="SAM" id="Phobius"/>
    </source>
</evidence>
<dbReference type="AlphaFoldDB" id="A0A7W2CYN5"/>
<feature type="transmembrane region" description="Helical" evidence="1">
    <location>
        <begin position="55"/>
        <end position="77"/>
    </location>
</feature>
<accession>A0A7W2CYN5</accession>
<proteinExistence type="predicted"/>
<name>A0A7W2CYN5_9ACTN</name>
<evidence type="ECO:0000313" key="3">
    <source>
        <dbReference type="Proteomes" id="UP000586976"/>
    </source>
</evidence>
<keyword evidence="1" id="KW-1133">Transmembrane helix</keyword>
<protein>
    <submittedName>
        <fullName evidence="2">Uncharacterized protein</fullName>
    </submittedName>
</protein>
<keyword evidence="3" id="KW-1185">Reference proteome</keyword>
<organism evidence="2 3">
    <name type="scientific">Streptomyces himalayensis subsp. aureolus</name>
    <dbReference type="NCBI Taxonomy" id="2758039"/>
    <lineage>
        <taxon>Bacteria</taxon>
        <taxon>Bacillati</taxon>
        <taxon>Actinomycetota</taxon>
        <taxon>Actinomycetes</taxon>
        <taxon>Kitasatosporales</taxon>
        <taxon>Streptomycetaceae</taxon>
        <taxon>Streptomyces</taxon>
        <taxon>Streptomyces himalayensis</taxon>
    </lineage>
</organism>
<dbReference type="EMBL" id="JACEQY010000006">
    <property type="protein sequence ID" value="MBA4861504.1"/>
    <property type="molecule type" value="Genomic_DNA"/>
</dbReference>
<reference evidence="2 3" key="1">
    <citation type="submission" date="2020-07" db="EMBL/GenBank/DDBJ databases">
        <title>Streptomyces isolated from Indian soil.</title>
        <authorList>
            <person name="Mandal S."/>
            <person name="Maiti P.K."/>
        </authorList>
    </citation>
    <scope>NUCLEOTIDE SEQUENCE [LARGE SCALE GENOMIC DNA]</scope>
    <source>
        <strain evidence="2 3">PSKA54</strain>
    </source>
</reference>
<feature type="transmembrane region" description="Helical" evidence="1">
    <location>
        <begin position="29"/>
        <end position="49"/>
    </location>
</feature>
<keyword evidence="1" id="KW-0472">Membrane</keyword>
<keyword evidence="1" id="KW-0812">Transmembrane</keyword>
<comment type="caution">
    <text evidence="2">The sequence shown here is derived from an EMBL/GenBank/DDBJ whole genome shotgun (WGS) entry which is preliminary data.</text>
</comment>